<dbReference type="Pfam" id="PF13579">
    <property type="entry name" value="Glyco_trans_4_4"/>
    <property type="match status" value="1"/>
</dbReference>
<name>T1AXS4_9ZZZZ</name>
<gene>
    <name evidence="2" type="ORF">B1B_06357</name>
</gene>
<sequence length="206" mass="23193">MTTRYPPGPGGVERHVRELVHRQRARGYDARVVASDLYTEIPWVRLPPGPRGAWVLEEGVPVLRYPALSLPGELHYPFLPGLYRRVRRERPALLHVHTYGTYQGFSALAARRLNRTPWVLTAHFHPTWSIWGGDRRKSLRRLYDRYLAGPVVRSASRVVVQTPEEGRLLREVVHPTHVVEIPPGYTPLAASPLHGKGAFATATGPG</sequence>
<feature type="non-terminal residue" evidence="2">
    <location>
        <position position="206"/>
    </location>
</feature>
<feature type="domain" description="Glycosyltransferase subfamily 4-like N-terminal" evidence="1">
    <location>
        <begin position="10"/>
        <end position="184"/>
    </location>
</feature>
<dbReference type="AlphaFoldDB" id="T1AXS4"/>
<organism evidence="2">
    <name type="scientific">mine drainage metagenome</name>
    <dbReference type="NCBI Taxonomy" id="410659"/>
    <lineage>
        <taxon>unclassified sequences</taxon>
        <taxon>metagenomes</taxon>
        <taxon>ecological metagenomes</taxon>
    </lineage>
</organism>
<dbReference type="InterPro" id="IPR028098">
    <property type="entry name" value="Glyco_trans_4-like_N"/>
</dbReference>
<dbReference type="GO" id="GO:0016740">
    <property type="term" value="F:transferase activity"/>
    <property type="evidence" value="ECO:0007669"/>
    <property type="project" value="UniProtKB-KW"/>
</dbReference>
<protein>
    <submittedName>
        <fullName evidence="2">Glucosyltransferase</fullName>
    </submittedName>
</protein>
<dbReference type="SUPFAM" id="SSF53756">
    <property type="entry name" value="UDP-Glycosyltransferase/glycogen phosphorylase"/>
    <property type="match status" value="1"/>
</dbReference>
<dbReference type="EMBL" id="AUZY01004039">
    <property type="protein sequence ID" value="EQD65431.1"/>
    <property type="molecule type" value="Genomic_DNA"/>
</dbReference>
<comment type="caution">
    <text evidence="2">The sequence shown here is derived from an EMBL/GenBank/DDBJ whole genome shotgun (WGS) entry which is preliminary data.</text>
</comment>
<proteinExistence type="predicted"/>
<keyword evidence="2" id="KW-0808">Transferase</keyword>
<evidence type="ECO:0000259" key="1">
    <source>
        <dbReference type="Pfam" id="PF13579"/>
    </source>
</evidence>
<reference evidence="2" key="1">
    <citation type="submission" date="2013-08" db="EMBL/GenBank/DDBJ databases">
        <authorList>
            <person name="Mendez C."/>
            <person name="Richter M."/>
            <person name="Ferrer M."/>
            <person name="Sanchez J."/>
        </authorList>
    </citation>
    <scope>NUCLEOTIDE SEQUENCE</scope>
</reference>
<reference evidence="2" key="2">
    <citation type="journal article" date="2014" name="ISME J.">
        <title>Microbial stratification in low pH oxic and suboxic macroscopic growths along an acid mine drainage.</title>
        <authorList>
            <person name="Mendez-Garcia C."/>
            <person name="Mesa V."/>
            <person name="Sprenger R.R."/>
            <person name="Richter M."/>
            <person name="Diez M.S."/>
            <person name="Solano J."/>
            <person name="Bargiela R."/>
            <person name="Golyshina O.V."/>
            <person name="Manteca A."/>
            <person name="Ramos J.L."/>
            <person name="Gallego J.R."/>
            <person name="Llorente I."/>
            <person name="Martins Dos Santos V.A."/>
            <person name="Jensen O.N."/>
            <person name="Pelaez A.I."/>
            <person name="Sanchez J."/>
            <person name="Ferrer M."/>
        </authorList>
    </citation>
    <scope>NUCLEOTIDE SEQUENCE</scope>
</reference>
<dbReference type="Gene3D" id="3.40.50.2000">
    <property type="entry name" value="Glycogen Phosphorylase B"/>
    <property type="match status" value="1"/>
</dbReference>
<evidence type="ECO:0000313" key="2">
    <source>
        <dbReference type="EMBL" id="EQD65431.1"/>
    </source>
</evidence>
<accession>T1AXS4</accession>